<dbReference type="InterPro" id="IPR024678">
    <property type="entry name" value="Kinase_OSR1/WNK_CCT"/>
</dbReference>
<dbReference type="Proteomes" id="UP001341840">
    <property type="component" value="Unassembled WGS sequence"/>
</dbReference>
<dbReference type="EC" id="2.7.11.1" evidence="1"/>
<comment type="caution">
    <text evidence="10">The sequence shown here is derived from an EMBL/GenBank/DDBJ whole genome shotgun (WGS) entry which is preliminary data.</text>
</comment>
<evidence type="ECO:0000256" key="7">
    <source>
        <dbReference type="ARBA" id="ARBA00047899"/>
    </source>
</evidence>
<evidence type="ECO:0000313" key="10">
    <source>
        <dbReference type="EMBL" id="MED6178584.1"/>
    </source>
</evidence>
<keyword evidence="2" id="KW-0723">Serine/threonine-protein kinase</keyword>
<dbReference type="EMBL" id="JASCZI010156390">
    <property type="protein sequence ID" value="MED6178584.1"/>
    <property type="molecule type" value="Genomic_DNA"/>
</dbReference>
<evidence type="ECO:0000256" key="3">
    <source>
        <dbReference type="ARBA" id="ARBA00022679"/>
    </source>
</evidence>
<keyword evidence="6" id="KW-0067">ATP-binding</keyword>
<dbReference type="Pfam" id="PF12202">
    <property type="entry name" value="OSR1_C"/>
    <property type="match status" value="1"/>
</dbReference>
<evidence type="ECO:0000256" key="8">
    <source>
        <dbReference type="ARBA" id="ARBA00048679"/>
    </source>
</evidence>
<evidence type="ECO:0000313" key="11">
    <source>
        <dbReference type="Proteomes" id="UP001341840"/>
    </source>
</evidence>
<reference evidence="10 11" key="1">
    <citation type="journal article" date="2023" name="Plants (Basel)">
        <title>Bridging the Gap: Combining Genomics and Transcriptomics Approaches to Understand Stylosanthes scabra, an Orphan Legume from the Brazilian Caatinga.</title>
        <authorList>
            <person name="Ferreira-Neto J.R.C."/>
            <person name="da Silva M.D."/>
            <person name="Binneck E."/>
            <person name="de Melo N.F."/>
            <person name="da Silva R.H."/>
            <person name="de Melo A.L.T.M."/>
            <person name="Pandolfi V."/>
            <person name="Bustamante F.O."/>
            <person name="Brasileiro-Vidal A.C."/>
            <person name="Benko-Iseppon A.M."/>
        </authorList>
    </citation>
    <scope>NUCLEOTIDE SEQUENCE [LARGE SCALE GENOMIC DNA]</scope>
    <source>
        <tissue evidence="10">Leaves</tissue>
    </source>
</reference>
<organism evidence="10 11">
    <name type="scientific">Stylosanthes scabra</name>
    <dbReference type="NCBI Taxonomy" id="79078"/>
    <lineage>
        <taxon>Eukaryota</taxon>
        <taxon>Viridiplantae</taxon>
        <taxon>Streptophyta</taxon>
        <taxon>Embryophyta</taxon>
        <taxon>Tracheophyta</taxon>
        <taxon>Spermatophyta</taxon>
        <taxon>Magnoliopsida</taxon>
        <taxon>eudicotyledons</taxon>
        <taxon>Gunneridae</taxon>
        <taxon>Pentapetalae</taxon>
        <taxon>rosids</taxon>
        <taxon>fabids</taxon>
        <taxon>Fabales</taxon>
        <taxon>Fabaceae</taxon>
        <taxon>Papilionoideae</taxon>
        <taxon>50 kb inversion clade</taxon>
        <taxon>dalbergioids sensu lato</taxon>
        <taxon>Dalbergieae</taxon>
        <taxon>Pterocarpus clade</taxon>
        <taxon>Stylosanthes</taxon>
    </lineage>
</organism>
<keyword evidence="5" id="KW-0418">Kinase</keyword>
<evidence type="ECO:0000256" key="5">
    <source>
        <dbReference type="ARBA" id="ARBA00022777"/>
    </source>
</evidence>
<dbReference type="Gene3D" id="3.10.20.90">
    <property type="entry name" value="Phosphatidylinositol 3-kinase Catalytic Subunit, Chain A, domain 1"/>
    <property type="match status" value="1"/>
</dbReference>
<protein>
    <recommendedName>
        <fullName evidence="1">non-specific serine/threonine protein kinase</fullName>
        <ecNumber evidence="1">2.7.11.1</ecNumber>
    </recommendedName>
</protein>
<keyword evidence="4" id="KW-0547">Nucleotide-binding</keyword>
<dbReference type="PANTHER" id="PTHR13902">
    <property type="entry name" value="SERINE/THREONINE-PROTEIN KINASE WNK WITH NO LYSINE -RELATED"/>
    <property type="match status" value="1"/>
</dbReference>
<accession>A0ABU6VZM6</accession>
<feature type="domain" description="Serine/threonine-protein kinase OSR1/WNK CCT" evidence="9">
    <location>
        <begin position="64"/>
        <end position="125"/>
    </location>
</feature>
<keyword evidence="3" id="KW-0808">Transferase</keyword>
<proteinExistence type="predicted"/>
<comment type="catalytic activity">
    <reaction evidence="7">
        <text>L-threonyl-[protein] + ATP = O-phospho-L-threonyl-[protein] + ADP + H(+)</text>
        <dbReference type="Rhea" id="RHEA:46608"/>
        <dbReference type="Rhea" id="RHEA-COMP:11060"/>
        <dbReference type="Rhea" id="RHEA-COMP:11605"/>
        <dbReference type="ChEBI" id="CHEBI:15378"/>
        <dbReference type="ChEBI" id="CHEBI:30013"/>
        <dbReference type="ChEBI" id="CHEBI:30616"/>
        <dbReference type="ChEBI" id="CHEBI:61977"/>
        <dbReference type="ChEBI" id="CHEBI:456216"/>
        <dbReference type="EC" id="2.7.11.1"/>
    </reaction>
</comment>
<evidence type="ECO:0000259" key="9">
    <source>
        <dbReference type="Pfam" id="PF12202"/>
    </source>
</evidence>
<evidence type="ECO:0000256" key="1">
    <source>
        <dbReference type="ARBA" id="ARBA00012513"/>
    </source>
</evidence>
<evidence type="ECO:0000256" key="2">
    <source>
        <dbReference type="ARBA" id="ARBA00022527"/>
    </source>
</evidence>
<comment type="catalytic activity">
    <reaction evidence="8">
        <text>L-seryl-[protein] + ATP = O-phospho-L-seryl-[protein] + ADP + H(+)</text>
        <dbReference type="Rhea" id="RHEA:17989"/>
        <dbReference type="Rhea" id="RHEA-COMP:9863"/>
        <dbReference type="Rhea" id="RHEA-COMP:11604"/>
        <dbReference type="ChEBI" id="CHEBI:15378"/>
        <dbReference type="ChEBI" id="CHEBI:29999"/>
        <dbReference type="ChEBI" id="CHEBI:30616"/>
        <dbReference type="ChEBI" id="CHEBI:83421"/>
        <dbReference type="ChEBI" id="CHEBI:456216"/>
        <dbReference type="EC" id="2.7.11.1"/>
    </reaction>
</comment>
<evidence type="ECO:0000256" key="6">
    <source>
        <dbReference type="ARBA" id="ARBA00022840"/>
    </source>
</evidence>
<evidence type="ECO:0000256" key="4">
    <source>
        <dbReference type="ARBA" id="ARBA00022741"/>
    </source>
</evidence>
<sequence>MAIDKPKSGPLSMDLEADCKNVCVSTCAENSHGSSLCPLLEVRRTYKNNEFRLKGTKNDDISVSLILRIADLVVIICSFRQVRNIHFLFYLETDTAVSVASEMVENLELSDHDVAFIAELIDYLIMKLLPQCKPSNEGYSHSHFPVLSSPRSGIGSPSNIVICP</sequence>
<dbReference type="InterPro" id="IPR050588">
    <property type="entry name" value="WNK_Ser-Thr_kinase"/>
</dbReference>
<name>A0ABU6VZM6_9FABA</name>
<keyword evidence="11" id="KW-1185">Reference proteome</keyword>
<gene>
    <name evidence="10" type="ORF">PIB30_109009</name>
</gene>